<keyword evidence="2" id="KW-0677">Repeat</keyword>
<dbReference type="SUPFAM" id="SSF117281">
    <property type="entry name" value="Kelch motif"/>
    <property type="match status" value="1"/>
</dbReference>
<reference evidence="4" key="1">
    <citation type="journal article" date="2023" name="Plant Biotechnol. J.">
        <title>Chromosome-level wild Hevea brasiliensis genome provides new tools for genomic-assisted breeding and valuable loci to elevate rubber yield.</title>
        <authorList>
            <person name="Cheng H."/>
            <person name="Song X."/>
            <person name="Hu Y."/>
            <person name="Wu T."/>
            <person name="Yang Q."/>
            <person name="An Z."/>
            <person name="Feng S."/>
            <person name="Deng Z."/>
            <person name="Wu W."/>
            <person name="Zeng X."/>
            <person name="Tu M."/>
            <person name="Wang X."/>
            <person name="Huang H."/>
        </authorList>
    </citation>
    <scope>NUCLEOTIDE SEQUENCE</scope>
    <source>
        <strain evidence="4">MT/VB/25A 57/8</strain>
    </source>
</reference>
<accession>A0ABQ9MLS5</accession>
<evidence type="ECO:0000313" key="5">
    <source>
        <dbReference type="Proteomes" id="UP001174677"/>
    </source>
</evidence>
<feature type="compositionally biased region" description="Polar residues" evidence="3">
    <location>
        <begin position="366"/>
        <end position="376"/>
    </location>
</feature>
<feature type="region of interest" description="Disordered" evidence="3">
    <location>
        <begin position="629"/>
        <end position="650"/>
    </location>
</feature>
<dbReference type="SMART" id="SM00612">
    <property type="entry name" value="Kelch"/>
    <property type="match status" value="4"/>
</dbReference>
<feature type="compositionally biased region" description="Polar residues" evidence="3">
    <location>
        <begin position="575"/>
        <end position="588"/>
    </location>
</feature>
<sequence>MGSLRNETARKKAMWLSPKVQGFNPPERWGHSACYSRGFVYIFGGCCGGVHFSDVLMLNLDTMSWNTLVTTGQGPGPRDSHSAVLVGRQMFVFGGTNGSKKVNDLHVLDLATKEWIRPQCKGTSPCPRESHTATLIGDDRIIIFGGSGEGEANYLNDLHVLDLKTMKWSSPEVKGDIPVPRDSHGAVTIGNELFVYGGDRGDRYHGNVDVLDTDTMTWTKLVVQGSSPGVRAGHAAVNKGKRIYVIGGVGDKHYYNDVWVLDVVTCSWTQLDMCGQQPQGRFSHTAVVTDSDIAIYGGCGEDERPLNELLILQLGAEDPDGRYNTSMCKIFGKYWNHERGRSPRTMFLGDGEIVRKGVHEPELETKQSFLLSSDTQYQKRKRTANSSFEADSEQEEHSLSVSQHSSPSQSDQEQTPVRKAAHFITTAQGFNLFNQLNQIPINFQPNNDAACYQKEPGNAVQRIPYNLKILREKRKPEQCVHVVHTGSRQGMPCPAVLDDKPKNGGTVQNLIGAEVCGRVDGAFDSGLLMTATVNGKIFRGILFAPGPEVVSRGASLAQNPSRPANQIINVQPFTNSNHMESSKPSRQPTIFPVPESGQSFRQTQMTRTYPVISASASLAKEPKLRSDLQGVDLTLGGPTASEHVEQPLGQ</sequence>
<feature type="region of interest" description="Disordered" evidence="3">
    <location>
        <begin position="365"/>
        <end position="418"/>
    </location>
</feature>
<organism evidence="4 5">
    <name type="scientific">Hevea brasiliensis</name>
    <name type="common">Para rubber tree</name>
    <name type="synonym">Siphonia brasiliensis</name>
    <dbReference type="NCBI Taxonomy" id="3981"/>
    <lineage>
        <taxon>Eukaryota</taxon>
        <taxon>Viridiplantae</taxon>
        <taxon>Streptophyta</taxon>
        <taxon>Embryophyta</taxon>
        <taxon>Tracheophyta</taxon>
        <taxon>Spermatophyta</taxon>
        <taxon>Magnoliopsida</taxon>
        <taxon>eudicotyledons</taxon>
        <taxon>Gunneridae</taxon>
        <taxon>Pentapetalae</taxon>
        <taxon>rosids</taxon>
        <taxon>fabids</taxon>
        <taxon>Malpighiales</taxon>
        <taxon>Euphorbiaceae</taxon>
        <taxon>Crotonoideae</taxon>
        <taxon>Micrandreae</taxon>
        <taxon>Hevea</taxon>
    </lineage>
</organism>
<dbReference type="Gene3D" id="2.120.10.80">
    <property type="entry name" value="Kelch-type beta propeller"/>
    <property type="match status" value="2"/>
</dbReference>
<comment type="caution">
    <text evidence="4">The sequence shown here is derived from an EMBL/GenBank/DDBJ whole genome shotgun (WGS) entry which is preliminary data.</text>
</comment>
<dbReference type="Pfam" id="PF01344">
    <property type="entry name" value="Kelch_1"/>
    <property type="match status" value="1"/>
</dbReference>
<keyword evidence="1" id="KW-0880">Kelch repeat</keyword>
<keyword evidence="5" id="KW-1185">Reference proteome</keyword>
<feature type="region of interest" description="Disordered" evidence="3">
    <location>
        <begin position="575"/>
        <end position="603"/>
    </location>
</feature>
<evidence type="ECO:0000256" key="2">
    <source>
        <dbReference type="ARBA" id="ARBA00022737"/>
    </source>
</evidence>
<evidence type="ECO:0000256" key="1">
    <source>
        <dbReference type="ARBA" id="ARBA00022441"/>
    </source>
</evidence>
<protein>
    <submittedName>
        <fullName evidence="4">Uncharacterized protein</fullName>
    </submittedName>
</protein>
<evidence type="ECO:0000256" key="3">
    <source>
        <dbReference type="SAM" id="MobiDB-lite"/>
    </source>
</evidence>
<dbReference type="Proteomes" id="UP001174677">
    <property type="component" value="Chromosome 5"/>
</dbReference>
<proteinExistence type="predicted"/>
<dbReference type="InterPro" id="IPR015915">
    <property type="entry name" value="Kelch-typ_b-propeller"/>
</dbReference>
<name>A0ABQ9MLS5_HEVBR</name>
<evidence type="ECO:0000313" key="4">
    <source>
        <dbReference type="EMBL" id="KAJ9180343.1"/>
    </source>
</evidence>
<gene>
    <name evidence="4" type="ORF">P3X46_008601</name>
</gene>
<dbReference type="Pfam" id="PF24681">
    <property type="entry name" value="Kelch_KLHDC2_KLHL20_DRC7"/>
    <property type="match status" value="1"/>
</dbReference>
<dbReference type="InterPro" id="IPR006652">
    <property type="entry name" value="Kelch_1"/>
</dbReference>
<feature type="compositionally biased region" description="Low complexity" evidence="3">
    <location>
        <begin position="399"/>
        <end position="414"/>
    </location>
</feature>
<dbReference type="PANTHER" id="PTHR46228">
    <property type="entry name" value="KELCH DOMAIN-CONTAINING PROTEIN"/>
    <property type="match status" value="1"/>
</dbReference>
<dbReference type="EMBL" id="JARPOI010000005">
    <property type="protein sequence ID" value="KAJ9180343.1"/>
    <property type="molecule type" value="Genomic_DNA"/>
</dbReference>
<dbReference type="PANTHER" id="PTHR46228:SF2">
    <property type="entry name" value="KELCH REPEAT PROTEIN (AFU_ORTHOLOGUE AFUA_4G14350)"/>
    <property type="match status" value="1"/>
</dbReference>